<keyword evidence="2" id="KW-1185">Reference proteome</keyword>
<accession>A0A562S205</accession>
<evidence type="ECO:0000313" key="1">
    <source>
        <dbReference type="EMBL" id="TWI75357.1"/>
    </source>
</evidence>
<protein>
    <submittedName>
        <fullName evidence="1">Uncharacterized protein</fullName>
    </submittedName>
</protein>
<dbReference type="AlphaFoldDB" id="A0A562S205"/>
<dbReference type="RefSeq" id="WP_144682579.1">
    <property type="nucleotide sequence ID" value="NZ_VLLC01000004.1"/>
</dbReference>
<sequence>MQNIEIIRICAFNEASREEAVMKGREIMETCRNGGEGIAIWTSTDQNTDMLILLKRKGDLPIKSYSMEGLQIADYFSRFGWISHSLWQDIAPMEKKCSG</sequence>
<comment type="caution">
    <text evidence="1">The sequence shown here is derived from an EMBL/GenBank/DDBJ whole genome shotgun (WGS) entry which is preliminary data.</text>
</comment>
<proteinExistence type="predicted"/>
<evidence type="ECO:0000313" key="2">
    <source>
        <dbReference type="Proteomes" id="UP000318307"/>
    </source>
</evidence>
<dbReference type="OrthoDB" id="5471610at2"/>
<name>A0A562S205_9BACT</name>
<reference evidence="1 2" key="1">
    <citation type="submission" date="2019-07" db="EMBL/GenBank/DDBJ databases">
        <title>Genome sequencing of 100 strains of the haloalkaliphilic chemolithoautotrophic sulfur-oxidizing bacterium Thioalkalivibrio.</title>
        <authorList>
            <person name="Muyzer G."/>
        </authorList>
    </citation>
    <scope>NUCLEOTIDE SEQUENCE [LARGE SCALE GENOMIC DNA]</scope>
    <source>
        <strain evidence="1 2">ASO4-4</strain>
    </source>
</reference>
<dbReference type="Proteomes" id="UP000318307">
    <property type="component" value="Unassembled WGS sequence"/>
</dbReference>
<organism evidence="1 2">
    <name type="scientific">Desulfobotulus alkaliphilus</name>
    <dbReference type="NCBI Taxonomy" id="622671"/>
    <lineage>
        <taxon>Bacteria</taxon>
        <taxon>Pseudomonadati</taxon>
        <taxon>Thermodesulfobacteriota</taxon>
        <taxon>Desulfobacteria</taxon>
        <taxon>Desulfobacterales</taxon>
        <taxon>Desulfobacteraceae</taxon>
        <taxon>Desulfobotulus</taxon>
    </lineage>
</organism>
<dbReference type="EMBL" id="VLLC01000004">
    <property type="protein sequence ID" value="TWI75357.1"/>
    <property type="molecule type" value="Genomic_DNA"/>
</dbReference>
<gene>
    <name evidence="1" type="ORF">LZ24_00808</name>
</gene>